<evidence type="ECO:0000256" key="6">
    <source>
        <dbReference type="SAM" id="MobiDB-lite"/>
    </source>
</evidence>
<dbReference type="EMBL" id="CAJNRG010013005">
    <property type="protein sequence ID" value="CAF2145115.1"/>
    <property type="molecule type" value="Genomic_DNA"/>
</dbReference>
<keyword evidence="3" id="KW-0285">Flavoprotein</keyword>
<evidence type="ECO:0000256" key="3">
    <source>
        <dbReference type="ARBA" id="ARBA00022630"/>
    </source>
</evidence>
<evidence type="ECO:0000313" key="10">
    <source>
        <dbReference type="Proteomes" id="UP000663887"/>
    </source>
</evidence>
<dbReference type="InterPro" id="IPR016169">
    <property type="entry name" value="FAD-bd_PCMH_sub2"/>
</dbReference>
<dbReference type="AlphaFoldDB" id="A0A816XE80"/>
<evidence type="ECO:0000313" key="8">
    <source>
        <dbReference type="EMBL" id="CAF2145115.1"/>
    </source>
</evidence>
<comment type="similarity">
    <text evidence="2">Belongs to the oxygen-dependent FAD-linked oxidoreductase family.</text>
</comment>
<name>A0A816XE80_9BILA</name>
<feature type="domain" description="FAD-binding PCMH-type" evidence="7">
    <location>
        <begin position="117"/>
        <end position="298"/>
    </location>
</feature>
<organism evidence="8 10">
    <name type="scientific">Rotaria magnacalcarata</name>
    <dbReference type="NCBI Taxonomy" id="392030"/>
    <lineage>
        <taxon>Eukaryota</taxon>
        <taxon>Metazoa</taxon>
        <taxon>Spiralia</taxon>
        <taxon>Gnathifera</taxon>
        <taxon>Rotifera</taxon>
        <taxon>Eurotatoria</taxon>
        <taxon>Bdelloidea</taxon>
        <taxon>Philodinida</taxon>
        <taxon>Philodinidae</taxon>
        <taxon>Rotaria</taxon>
    </lineage>
</organism>
<keyword evidence="4" id="KW-0274">FAD</keyword>
<dbReference type="InterPro" id="IPR050416">
    <property type="entry name" value="FAD-linked_Oxidoreductase"/>
</dbReference>
<comment type="caution">
    <text evidence="8">The sequence shown here is derived from an EMBL/GenBank/DDBJ whole genome shotgun (WGS) entry which is preliminary data.</text>
</comment>
<comment type="cofactor">
    <cofactor evidence="1">
        <name>FAD</name>
        <dbReference type="ChEBI" id="CHEBI:57692"/>
    </cofactor>
</comment>
<evidence type="ECO:0000256" key="2">
    <source>
        <dbReference type="ARBA" id="ARBA00005466"/>
    </source>
</evidence>
<keyword evidence="5" id="KW-0560">Oxidoreductase</keyword>
<evidence type="ECO:0000256" key="1">
    <source>
        <dbReference type="ARBA" id="ARBA00001974"/>
    </source>
</evidence>
<dbReference type="Proteomes" id="UP000663887">
    <property type="component" value="Unassembled WGS sequence"/>
</dbReference>
<dbReference type="InterPro" id="IPR012951">
    <property type="entry name" value="BBE"/>
</dbReference>
<protein>
    <recommendedName>
        <fullName evidence="7">FAD-binding PCMH-type domain-containing protein</fullName>
    </recommendedName>
</protein>
<dbReference type="Gene3D" id="3.30.465.10">
    <property type="match status" value="2"/>
</dbReference>
<dbReference type="PANTHER" id="PTHR42973:SF39">
    <property type="entry name" value="FAD-BINDING PCMH-TYPE DOMAIN-CONTAINING PROTEIN"/>
    <property type="match status" value="1"/>
</dbReference>
<evidence type="ECO:0000256" key="4">
    <source>
        <dbReference type="ARBA" id="ARBA00022827"/>
    </source>
</evidence>
<evidence type="ECO:0000313" key="9">
    <source>
        <dbReference type="EMBL" id="CAF4305791.1"/>
    </source>
</evidence>
<dbReference type="PROSITE" id="PS51387">
    <property type="entry name" value="FAD_PCMH"/>
    <property type="match status" value="1"/>
</dbReference>
<sequence length="617" mass="68493">MMSHCEVYAAFFLITVIFNHHLAFTDRRCRCLSNDLNCWPNASVWQIFNSSIDGRLLIPRSSAAACKADHFDLVKCNETFYHWMDSSWRSDQVGAMQYFNWENVSCSIWNSSSICTQGSIPVLAVNATYYEHVQKTIQFAWTNNLRLVMKTSGHDLLGRSTAYGSLLLWLHYIKNVTLIPQYSSCGTTNVSNAVRACAGNTWGDVYTWLNTYNLTVLGGTSKSVGAAGGFIQGGGHSPLSRWRGMPTDQVLEYEVITADGMFRTVSPCQNGDLFWALSGGGPGTYAVVLSVVLRTFPSPYIVGTLQNIKAPNETRFAQLVRDFVRMLPSLADAGWAGYFSMVDTTMSMTFFWPNGNLTIANNTFNQFMNNNTDLLFTNPIIGDRPSFYQFSLDVLQNMESTGYNGLVGSRLIPETIVRNQPDAVAQVFFRIKGQSANGSQLNIAMVAGGQVSNASNTNNSINSAWRTALLHAYYAQGWSDDASIEIQQAIAAQITHQAQILDTLSNDTLFGCYMNEANPNEPNWQQRFFGSQAMYDRLKTVKDKYDPLGLFVCKNCVGSDDWTSDLNCPKISNSSSTANPSTTSTSTKMQNHSAPSTSIKFRIILQIILIKVYVLLC</sequence>
<dbReference type="Proteomes" id="UP000663842">
    <property type="component" value="Unassembled WGS sequence"/>
</dbReference>
<accession>A0A816XE80</accession>
<feature type="compositionally biased region" description="Low complexity" evidence="6">
    <location>
        <begin position="572"/>
        <end position="587"/>
    </location>
</feature>
<dbReference type="InterPro" id="IPR006094">
    <property type="entry name" value="Oxid_FAD_bind_N"/>
</dbReference>
<evidence type="ECO:0000259" key="7">
    <source>
        <dbReference type="PROSITE" id="PS51387"/>
    </source>
</evidence>
<dbReference type="PANTHER" id="PTHR42973">
    <property type="entry name" value="BINDING OXIDOREDUCTASE, PUTATIVE (AFU_ORTHOLOGUE AFUA_1G17690)-RELATED"/>
    <property type="match status" value="1"/>
</dbReference>
<gene>
    <name evidence="9" type="ORF">UXM345_LOCUS33670</name>
    <name evidence="8" type="ORF">XDN619_LOCUS27499</name>
</gene>
<dbReference type="EMBL" id="CAJOBF010011423">
    <property type="protein sequence ID" value="CAF4305791.1"/>
    <property type="molecule type" value="Genomic_DNA"/>
</dbReference>
<feature type="region of interest" description="Disordered" evidence="6">
    <location>
        <begin position="572"/>
        <end position="592"/>
    </location>
</feature>
<dbReference type="SUPFAM" id="SSF56176">
    <property type="entry name" value="FAD-binding/transporter-associated domain-like"/>
    <property type="match status" value="1"/>
</dbReference>
<evidence type="ECO:0000256" key="5">
    <source>
        <dbReference type="ARBA" id="ARBA00023002"/>
    </source>
</evidence>
<dbReference type="Pfam" id="PF08031">
    <property type="entry name" value="BBE"/>
    <property type="match status" value="1"/>
</dbReference>
<dbReference type="InterPro" id="IPR016166">
    <property type="entry name" value="FAD-bd_PCMH"/>
</dbReference>
<reference evidence="8" key="1">
    <citation type="submission" date="2021-02" db="EMBL/GenBank/DDBJ databases">
        <authorList>
            <person name="Nowell W R."/>
        </authorList>
    </citation>
    <scope>NUCLEOTIDE SEQUENCE</scope>
</reference>
<dbReference type="GO" id="GO:0016491">
    <property type="term" value="F:oxidoreductase activity"/>
    <property type="evidence" value="ECO:0007669"/>
    <property type="project" value="UniProtKB-KW"/>
</dbReference>
<dbReference type="Pfam" id="PF01565">
    <property type="entry name" value="FAD_binding_4"/>
    <property type="match status" value="1"/>
</dbReference>
<dbReference type="GO" id="GO:0071949">
    <property type="term" value="F:FAD binding"/>
    <property type="evidence" value="ECO:0007669"/>
    <property type="project" value="InterPro"/>
</dbReference>
<proteinExistence type="inferred from homology"/>
<dbReference type="InterPro" id="IPR036318">
    <property type="entry name" value="FAD-bd_PCMH-like_sf"/>
</dbReference>